<dbReference type="PRINTS" id="PR00705">
    <property type="entry name" value="PAPAIN"/>
</dbReference>
<keyword evidence="2" id="KW-0645">Protease</keyword>
<keyword evidence="7" id="KW-1015">Disulfide bond</keyword>
<name>A0A077Z381_TRITR</name>
<dbReference type="STRING" id="36087.A0A077Z381"/>
<feature type="domain" description="Peptidase C1A papain C-terminal" evidence="9">
    <location>
        <begin position="645"/>
        <end position="873"/>
    </location>
</feature>
<evidence type="ECO:0000256" key="8">
    <source>
        <dbReference type="SAM" id="SignalP"/>
    </source>
</evidence>
<dbReference type="Pfam" id="PF00112">
    <property type="entry name" value="Peptidase_C1"/>
    <property type="match status" value="5"/>
</dbReference>
<accession>A0A077Z381</accession>
<dbReference type="PANTHER" id="PTHR12411">
    <property type="entry name" value="CYSTEINE PROTEASE FAMILY C1-RELATED"/>
    <property type="match status" value="1"/>
</dbReference>
<dbReference type="InterPro" id="IPR025660">
    <property type="entry name" value="Pept_his_AS"/>
</dbReference>
<comment type="similarity">
    <text evidence="1">Belongs to the peptidase C1 family.</text>
</comment>
<evidence type="ECO:0000256" key="7">
    <source>
        <dbReference type="ARBA" id="ARBA00023157"/>
    </source>
</evidence>
<proteinExistence type="inferred from homology"/>
<evidence type="ECO:0000256" key="2">
    <source>
        <dbReference type="ARBA" id="ARBA00022670"/>
    </source>
</evidence>
<feature type="domain" description="Peptidase C1A papain C-terminal" evidence="9">
    <location>
        <begin position="96"/>
        <end position="294"/>
    </location>
</feature>
<dbReference type="AlphaFoldDB" id="A0A077Z381"/>
<keyword evidence="6" id="KW-0865">Zymogen</keyword>
<dbReference type="Gene3D" id="3.90.70.10">
    <property type="entry name" value="Cysteine proteinases"/>
    <property type="match status" value="5"/>
</dbReference>
<reference evidence="10" key="1">
    <citation type="submission" date="2014-01" db="EMBL/GenBank/DDBJ databases">
        <authorList>
            <person name="Aslett M."/>
        </authorList>
    </citation>
    <scope>NUCLEOTIDE SEQUENCE</scope>
</reference>
<dbReference type="SMART" id="SM00645">
    <property type="entry name" value="Pept_C1"/>
    <property type="match status" value="3"/>
</dbReference>
<keyword evidence="4" id="KW-0378">Hydrolase</keyword>
<dbReference type="PROSITE" id="PS00639">
    <property type="entry name" value="THIOL_PROTEASE_HIS"/>
    <property type="match status" value="2"/>
</dbReference>
<keyword evidence="11" id="KW-1185">Reference proteome</keyword>
<evidence type="ECO:0000256" key="3">
    <source>
        <dbReference type="ARBA" id="ARBA00022729"/>
    </source>
</evidence>
<dbReference type="OrthoDB" id="10058785at2759"/>
<evidence type="ECO:0000259" key="9">
    <source>
        <dbReference type="SMART" id="SM00645"/>
    </source>
</evidence>
<feature type="chain" id="PRO_5001728357" evidence="8">
    <location>
        <begin position="19"/>
        <end position="1051"/>
    </location>
</feature>
<evidence type="ECO:0000256" key="4">
    <source>
        <dbReference type="ARBA" id="ARBA00022801"/>
    </source>
</evidence>
<organism evidence="10 11">
    <name type="scientific">Trichuris trichiura</name>
    <name type="common">Whipworm</name>
    <name type="synonym">Trichocephalus trichiurus</name>
    <dbReference type="NCBI Taxonomy" id="36087"/>
    <lineage>
        <taxon>Eukaryota</taxon>
        <taxon>Metazoa</taxon>
        <taxon>Ecdysozoa</taxon>
        <taxon>Nematoda</taxon>
        <taxon>Enoplea</taxon>
        <taxon>Dorylaimia</taxon>
        <taxon>Trichinellida</taxon>
        <taxon>Trichuridae</taxon>
        <taxon>Trichuris</taxon>
    </lineage>
</organism>
<dbReference type="GO" id="GO:0006508">
    <property type="term" value="P:proteolysis"/>
    <property type="evidence" value="ECO:0007669"/>
    <property type="project" value="UniProtKB-KW"/>
</dbReference>
<dbReference type="InterPro" id="IPR038765">
    <property type="entry name" value="Papain-like_cys_pep_sf"/>
</dbReference>
<dbReference type="InterPro" id="IPR013128">
    <property type="entry name" value="Peptidase_C1A"/>
</dbReference>
<evidence type="ECO:0000256" key="1">
    <source>
        <dbReference type="ARBA" id="ARBA00008455"/>
    </source>
</evidence>
<evidence type="ECO:0000256" key="5">
    <source>
        <dbReference type="ARBA" id="ARBA00022807"/>
    </source>
</evidence>
<dbReference type="CDD" id="cd02620">
    <property type="entry name" value="Peptidase_C1A_CathepsinB"/>
    <property type="match status" value="2"/>
</dbReference>
<protein>
    <submittedName>
        <fullName evidence="10">Peptidase C1 domain containing protein</fullName>
    </submittedName>
</protein>
<evidence type="ECO:0000313" key="10">
    <source>
        <dbReference type="EMBL" id="CDW53150.1"/>
    </source>
</evidence>
<dbReference type="InterPro" id="IPR000169">
    <property type="entry name" value="Pept_cys_AS"/>
</dbReference>
<dbReference type="MEROPS" id="C01.133"/>
<keyword evidence="3 8" id="KW-0732">Signal</keyword>
<feature type="signal peptide" evidence="8">
    <location>
        <begin position="1"/>
        <end position="18"/>
    </location>
</feature>
<dbReference type="SUPFAM" id="SSF54001">
    <property type="entry name" value="Cysteine proteinases"/>
    <property type="match status" value="4"/>
</dbReference>
<dbReference type="FunFam" id="3.90.70.10:FF:000031">
    <property type="entry name" value="Cathepsin B"/>
    <property type="match status" value="2"/>
</dbReference>
<feature type="domain" description="Peptidase C1A papain C-terminal" evidence="9">
    <location>
        <begin position="349"/>
        <end position="580"/>
    </location>
</feature>
<sequence>MHFWSLCFLTIATAYVNAISFYEKHFEEIKSSLGKEKLKHGTSVPWKYGLNDYFMGKSLSDIRNLLGYPLEPATESDRTEFPHPDEYGSESSRIELPEQFDSRKNWPVCKDIISHIKDQSNCGSCWAVSAASVMSDRTCIASNGSTAVFLSEEELISCCRICGMGCDGGYPPRAFLYWWLYGVPTGGSYGSNDTCKPYSIAPCKICKGNSDTPKCTKECVNNYPADLKKDRHFATTYYRFWLGEKSMMKDIYLYGPIVAGFTVYSDFMYYKQGLFRIRRGKDECGIESYASAGRAKVKYEHTFLQLGINDRFRGMSLADMKAFLGVSKETFEDSNFTIETIDDLSAVSLPEEFDARTQWSECAELISIIKDQSNCGSCWNTGVPTGGLYGSKEGCKPYSIPPNNENKAETPACTKKCIEEYPVDLAKDRSKGHNVNEKMAFTCQRPETTGYKSFIIILDVHQPSPELNTLLKTVIEQPLYSICRVKSLTIGKRGYRIAATEQAMMKQLYQNGPIVATFTVYTDLYYYKSGIYEHKKGINAGYHAVRIIGWGKEEDEKYWLAANSWGTGWGENARAAYYEDHYAELKKAFETKADGQKSSWKFGLNDRFRGMSFDEMKRLLGVSFDNLEPSNFTMEIVDYSLNENLPEELDARKKWPNCAQLISIIKDQSNCGSCWAVSAASVMSDRTCILTNGKTAKFLSDEDLLSCCKNCGNGCNGGNPFMALLYWKNTGIPTGGLYGSKTGCKPYSFPPGNRKKARTPACTNKCIKEYPVNIAKDRHKAQRVYGIRAGEMNIMRQINQYGPVIAIFAVYSDFYYYKSGVYVHKKGGKIGNHAVRIIGWGKTGNEKYWLVANSWGNRWGENGKLQSFLQSLICTLDVKVTSKSKEDETNAELNNIRVPENQRFKFDSAILTNLSLNLSMTNLGMNDHFRGMSLDDINALMAARLDHAELFNSTMDILDDFTEAKLPEKFDAREKRKERASLISVTYSDLTYYKRITTLGIYAHKTGKKIETHAVRIVGWGKQGNDKYCLVADSWDADWEEDGKLQVSYES</sequence>
<keyword evidence="5" id="KW-0788">Thiol protease</keyword>
<dbReference type="InterPro" id="IPR000668">
    <property type="entry name" value="Peptidase_C1A_C"/>
</dbReference>
<dbReference type="PROSITE" id="PS00139">
    <property type="entry name" value="THIOL_PROTEASE_CYS"/>
    <property type="match status" value="2"/>
</dbReference>
<evidence type="ECO:0000256" key="6">
    <source>
        <dbReference type="ARBA" id="ARBA00023145"/>
    </source>
</evidence>
<gene>
    <name evidence="10" type="ORF">TTRE_0000141301</name>
</gene>
<reference evidence="10" key="2">
    <citation type="submission" date="2014-03" db="EMBL/GenBank/DDBJ databases">
        <title>The whipworm genome and dual-species transcriptomics of an intimate host-pathogen interaction.</title>
        <authorList>
            <person name="Foth B.J."/>
            <person name="Tsai I.J."/>
            <person name="Reid A.J."/>
            <person name="Bancroft A.J."/>
            <person name="Nichol S."/>
            <person name="Tracey A."/>
            <person name="Holroyd N."/>
            <person name="Cotton J.A."/>
            <person name="Stanley E.J."/>
            <person name="Zarowiecki M."/>
            <person name="Liu J.Z."/>
            <person name="Huckvale T."/>
            <person name="Cooper P.J."/>
            <person name="Grencis R.K."/>
            <person name="Berriman M."/>
        </authorList>
    </citation>
    <scope>NUCLEOTIDE SEQUENCE [LARGE SCALE GENOMIC DNA]</scope>
</reference>
<evidence type="ECO:0000313" key="11">
    <source>
        <dbReference type="Proteomes" id="UP000030665"/>
    </source>
</evidence>
<dbReference type="EMBL" id="HG805842">
    <property type="protein sequence ID" value="CDW53150.1"/>
    <property type="molecule type" value="Genomic_DNA"/>
</dbReference>
<dbReference type="GO" id="GO:0008234">
    <property type="term" value="F:cysteine-type peptidase activity"/>
    <property type="evidence" value="ECO:0007669"/>
    <property type="project" value="UniProtKB-KW"/>
</dbReference>
<dbReference type="Proteomes" id="UP000030665">
    <property type="component" value="Unassembled WGS sequence"/>
</dbReference>